<dbReference type="RefSeq" id="WP_223282573.1">
    <property type="nucleotide sequence ID" value="NZ_BNDS01000002.1"/>
</dbReference>
<gene>
    <name evidence="1" type="ORF">AM1BK_08570</name>
</gene>
<dbReference type="EMBL" id="BNDS01000002">
    <property type="protein sequence ID" value="GHH97314.1"/>
    <property type="molecule type" value="Genomic_DNA"/>
</dbReference>
<keyword evidence="2" id="KW-1185">Reference proteome</keyword>
<name>A0ABQ3MYG9_9BACI</name>
<dbReference type="Proteomes" id="UP000637074">
    <property type="component" value="Unassembled WGS sequence"/>
</dbReference>
<evidence type="ECO:0000313" key="1">
    <source>
        <dbReference type="EMBL" id="GHH97314.1"/>
    </source>
</evidence>
<protein>
    <recommendedName>
        <fullName evidence="3">HNH endonuclease</fullName>
    </recommendedName>
</protein>
<proteinExistence type="predicted"/>
<evidence type="ECO:0000313" key="2">
    <source>
        <dbReference type="Proteomes" id="UP000637074"/>
    </source>
</evidence>
<organism evidence="1 2">
    <name type="scientific">Neobacillus kokaensis</name>
    <dbReference type="NCBI Taxonomy" id="2759023"/>
    <lineage>
        <taxon>Bacteria</taxon>
        <taxon>Bacillati</taxon>
        <taxon>Bacillota</taxon>
        <taxon>Bacilli</taxon>
        <taxon>Bacillales</taxon>
        <taxon>Bacillaceae</taxon>
        <taxon>Neobacillus</taxon>
    </lineage>
</organism>
<comment type="caution">
    <text evidence="1">The sequence shown here is derived from an EMBL/GenBank/DDBJ whole genome shotgun (WGS) entry which is preliminary data.</text>
</comment>
<sequence>MFNFDDKDLIQMLSLGTDSEVELNAMKEKKVEFRKHFGQLLSKSRKNAKSNECFYCGEKCSSFCNSHSIPAFFLRNIAHQGFVYNNHKLINMPLLDDDIGVNKTGTFQLICRECDSKIFSDYENPDNYEGTPTSKMIAQIAMKNYLKSISKRKLEIEIFNNMMDSTEQPFENIEQKQIINNLDLQEYIEGLNRAKRVEKKGWDNEYYLFYYQKLDYVVPIAFQSTVVLLTDFEGNIINNIYNYSPEYQMKSVHICVFPLESSSVIMMFVDSKEKRYRSFYKQFRKLSHEDKLAAINFIIFSYSEDVFIHKKINEEVLKHQGLVDVSRKSLELITTNPNIDVNPLLIGKENVNFDKMHEIPNLLSKEFKVR</sequence>
<evidence type="ECO:0008006" key="3">
    <source>
        <dbReference type="Google" id="ProtNLM"/>
    </source>
</evidence>
<reference evidence="1 2" key="1">
    <citation type="journal article" date="2022" name="Int. J. Syst. Evol. Microbiol.">
        <title>Neobacillus kokaensis sp. nov., isolated from soil.</title>
        <authorList>
            <person name="Yuki K."/>
            <person name="Matsubara H."/>
            <person name="Yamaguchi S."/>
        </authorList>
    </citation>
    <scope>NUCLEOTIDE SEQUENCE [LARGE SCALE GENOMIC DNA]</scope>
    <source>
        <strain evidence="1 2">LOB 377</strain>
    </source>
</reference>
<accession>A0ABQ3MYG9</accession>